<proteinExistence type="predicted"/>
<keyword evidence="2" id="KW-1185">Reference proteome</keyword>
<dbReference type="KEGG" id="theu:HPC62_17915"/>
<dbReference type="RefSeq" id="WP_172357843.1">
    <property type="nucleotide sequence ID" value="NZ_CP053661.1"/>
</dbReference>
<dbReference type="AlphaFoldDB" id="A0A6M8BJK9"/>
<sequence length="108" mass="12435">MIFNELQQFRQTLYASLGNARDALFDLMDAVLVSACIVSFVRLSQSPVFRRQWSSTYEALRDSRLPRSKVLKLLVQQIPTQQQPLLAGDASRWNRPAARRLKDRTLSL</sequence>
<gene>
    <name evidence="1" type="ORF">HPC62_17915</name>
</gene>
<accession>A0A6M8BJK9</accession>
<dbReference type="EMBL" id="CP053661">
    <property type="protein sequence ID" value="QKD83821.1"/>
    <property type="molecule type" value="Genomic_DNA"/>
</dbReference>
<protein>
    <recommendedName>
        <fullName evidence="3">Transposase</fullName>
    </recommendedName>
</protein>
<evidence type="ECO:0000313" key="2">
    <source>
        <dbReference type="Proteomes" id="UP000505210"/>
    </source>
</evidence>
<dbReference type="Proteomes" id="UP000505210">
    <property type="component" value="Chromosome"/>
</dbReference>
<name>A0A6M8BJK9_9CYAN</name>
<evidence type="ECO:0008006" key="3">
    <source>
        <dbReference type="Google" id="ProtNLM"/>
    </source>
</evidence>
<reference evidence="1 2" key="1">
    <citation type="submission" date="2020-05" db="EMBL/GenBank/DDBJ databases">
        <title>Complete genome sequence of of a novel Thermoleptolyngbya strain isolated from hot springs of Ganzi, Sichuan China.</title>
        <authorList>
            <person name="Tang J."/>
            <person name="Daroch M."/>
            <person name="Li L."/>
            <person name="Waleron K."/>
            <person name="Waleron M."/>
            <person name="Waleron M."/>
        </authorList>
    </citation>
    <scope>NUCLEOTIDE SEQUENCE [LARGE SCALE GENOMIC DNA]</scope>
    <source>
        <strain evidence="1 2">PKUAC-SCTA183</strain>
    </source>
</reference>
<evidence type="ECO:0000313" key="1">
    <source>
        <dbReference type="EMBL" id="QKD83821.1"/>
    </source>
</evidence>
<organism evidence="1 2">
    <name type="scientific">Thermoleptolyngbya sichuanensis A183</name>
    <dbReference type="NCBI Taxonomy" id="2737172"/>
    <lineage>
        <taxon>Bacteria</taxon>
        <taxon>Bacillati</taxon>
        <taxon>Cyanobacteriota</taxon>
        <taxon>Cyanophyceae</taxon>
        <taxon>Oculatellales</taxon>
        <taxon>Oculatellaceae</taxon>
        <taxon>Thermoleptolyngbya</taxon>
        <taxon>Thermoleptolyngbya sichuanensis</taxon>
    </lineage>
</organism>